<evidence type="ECO:0000256" key="6">
    <source>
        <dbReference type="ARBA" id="ARBA00023204"/>
    </source>
</evidence>
<feature type="domain" description="FHA" evidence="12">
    <location>
        <begin position="23"/>
        <end position="82"/>
    </location>
</feature>
<evidence type="ECO:0000256" key="2">
    <source>
        <dbReference type="ARBA" id="ARBA00004322"/>
    </source>
</evidence>
<keyword evidence="4" id="KW-0158">Chromosome</keyword>
<dbReference type="OMA" id="KKNFKMF"/>
<dbReference type="Pfam" id="PF00498">
    <property type="entry name" value="FHA"/>
    <property type="match status" value="1"/>
</dbReference>
<protein>
    <recommendedName>
        <fullName evidence="3">Nibrin</fullName>
    </recommendedName>
</protein>
<dbReference type="PANTHER" id="PTHR12162">
    <property type="entry name" value="NIBRIN-RELATED"/>
    <property type="match status" value="1"/>
</dbReference>
<feature type="compositionally biased region" description="Basic and acidic residues" evidence="11">
    <location>
        <begin position="496"/>
        <end position="505"/>
    </location>
</feature>
<dbReference type="SUPFAM" id="SSF49879">
    <property type="entry name" value="SMAD/FHA domain"/>
    <property type="match status" value="1"/>
</dbReference>
<dbReference type="FunFam" id="3.40.50.10980:FF:000001">
    <property type="entry name" value="Nibrin"/>
    <property type="match status" value="1"/>
</dbReference>
<proteinExistence type="inferred from homology"/>
<dbReference type="InterPro" id="IPR001357">
    <property type="entry name" value="BRCT_dom"/>
</dbReference>
<keyword evidence="5" id="KW-0227">DNA damage</keyword>
<dbReference type="InterPro" id="IPR040227">
    <property type="entry name" value="Nibrin-rel"/>
</dbReference>
<dbReference type="GO" id="GO:0005694">
    <property type="term" value="C:chromosome"/>
    <property type="evidence" value="ECO:0007669"/>
    <property type="project" value="UniProtKB-SubCell"/>
</dbReference>
<accession>A0A7M7N742</accession>
<dbReference type="PANTHER" id="PTHR12162:SF0">
    <property type="entry name" value="NIBRIN"/>
    <property type="match status" value="1"/>
</dbReference>
<evidence type="ECO:0000256" key="9">
    <source>
        <dbReference type="ARBA" id="ARBA00023306"/>
    </source>
</evidence>
<dbReference type="Gene3D" id="3.40.50.10190">
    <property type="entry name" value="BRCT domain"/>
    <property type="match status" value="1"/>
</dbReference>
<evidence type="ECO:0000256" key="1">
    <source>
        <dbReference type="ARBA" id="ARBA00004286"/>
    </source>
</evidence>
<dbReference type="InterPro" id="IPR000253">
    <property type="entry name" value="FHA_dom"/>
</dbReference>
<evidence type="ECO:0000259" key="12">
    <source>
        <dbReference type="PROSITE" id="PS50006"/>
    </source>
</evidence>
<dbReference type="InterPro" id="IPR036420">
    <property type="entry name" value="BRCT_dom_sf"/>
</dbReference>
<dbReference type="Pfam" id="PF00533">
    <property type="entry name" value="BRCT"/>
    <property type="match status" value="1"/>
</dbReference>
<evidence type="ECO:0000256" key="11">
    <source>
        <dbReference type="SAM" id="MobiDB-lite"/>
    </source>
</evidence>
<dbReference type="PROSITE" id="PS50006">
    <property type="entry name" value="FHA_DOMAIN"/>
    <property type="match status" value="1"/>
</dbReference>
<keyword evidence="9" id="KW-0131">Cell cycle</keyword>
<dbReference type="InterPro" id="IPR008984">
    <property type="entry name" value="SMAD_FHA_dom_sf"/>
</dbReference>
<feature type="compositionally biased region" description="Basic and acidic residues" evidence="11">
    <location>
        <begin position="625"/>
        <end position="656"/>
    </location>
</feature>
<dbReference type="OrthoDB" id="552194at2759"/>
<dbReference type="InterPro" id="IPR043014">
    <property type="entry name" value="Nibrin_BRCT2_sf"/>
</dbReference>
<feature type="compositionally biased region" description="Basic and acidic residues" evidence="11">
    <location>
        <begin position="549"/>
        <end position="586"/>
    </location>
</feature>
<sequence>MWSIESIHEGTESSYPFLVGVEYIVGRKDCPILIAGDTSISRKHASFKVKHPESNLNRPNVPSILILKESSKYGTSCNGAKLETGSETSLHDGDVILFGSFNSNKWRVCFNPLVVAASALPADEKKALKQTVHKIGGHVVSEWCPQCTHLVMSQLNVTIKVISALVACRPIVTPDFFKKTLEAVKVKASLPAPGNYLPTLAEAAINKNEVSFSPDDRRKEIFKDRTFFFLTEKQHKRLHVPIAVAGGRSVLLDEDSDVPSLSDRLISSTSCVLYTEHQDSTQQMSQMGQTVVSQVLRLLKKHNVRPIPESELGLAVIYISTALHCNPKVAQAGLDLLSAVPSQSLATQNVLASDTESLSQKIHGVGGKLDRKATATAKKETAPTPNLPKQNLTSTPKVSKVSETIIATPSRTANQTASSRPLDGSPEFSLQEKAPIKMETGRGDDKEEQVETSTRPEVKKKDEKEDEGIGEKENTREEKQVVRVKKEALSQPNGRGDADGVDGHGQKPASAEVSESLEVISEQPSRIETLGNKEAGSKPKQRQQGTLDAFRKPLEKSEKPDGKMKGRAGMEEESRRVEDVNRVKEEPMDEGETDFERIVERDDDDEEAEEVEDDPFHYERKKPKKTPEAGRTEERMESKAEQKVDGGKRSSKRTADWSDENDGESSRAQTSRENDGGGMWKKKARIDVFSQEEEAAAESSQSQEDEPDSRSAFSEDAMNLPRGFISARIPIEDQVSVKIEKDYMQEEGLPSKLIKVTNAALVIRKKRNPPRRAVQELGSGRQVKNFKKFRKAGYAGQSAIPRIIGGNDLFTHYNNPSKDIEDMFNEEVRAEKKKDKQEVIAEKLFAFEPRRGPASKRKR</sequence>
<evidence type="ECO:0000256" key="8">
    <source>
        <dbReference type="ARBA" id="ARBA00023254"/>
    </source>
</evidence>
<name>A0A7M7N742_STRPU</name>
<dbReference type="GeneID" id="578057"/>
<feature type="region of interest" description="Disordered" evidence="11">
    <location>
        <begin position="364"/>
        <end position="718"/>
    </location>
</feature>
<keyword evidence="6" id="KW-0234">DNA repair</keyword>
<keyword evidence="7" id="KW-0539">Nucleus</keyword>
<dbReference type="InterPro" id="IPR013908">
    <property type="entry name" value="Nibrin_C"/>
</dbReference>
<dbReference type="CDD" id="cd22667">
    <property type="entry name" value="FHA_NBN"/>
    <property type="match status" value="1"/>
</dbReference>
<dbReference type="GO" id="GO:0007095">
    <property type="term" value="P:mitotic G2 DNA damage checkpoint signaling"/>
    <property type="evidence" value="ECO:0007669"/>
    <property type="project" value="InterPro"/>
</dbReference>
<dbReference type="EnsemblMetazoa" id="XM_030975622">
    <property type="protein sequence ID" value="XP_030831482"/>
    <property type="gene ID" value="LOC578057"/>
</dbReference>
<keyword evidence="14" id="KW-1185">Reference proteome</keyword>
<dbReference type="Pfam" id="PF16508">
    <property type="entry name" value="NIBRIN_BRCT_II"/>
    <property type="match status" value="1"/>
</dbReference>
<evidence type="ECO:0000256" key="10">
    <source>
        <dbReference type="ARBA" id="ARBA00044757"/>
    </source>
</evidence>
<feature type="compositionally biased region" description="Polar residues" evidence="11">
    <location>
        <begin position="387"/>
        <end position="419"/>
    </location>
</feature>
<dbReference type="GO" id="GO:0030870">
    <property type="term" value="C:Mre11 complex"/>
    <property type="evidence" value="ECO:0007669"/>
    <property type="project" value="InterPro"/>
</dbReference>
<dbReference type="Pfam" id="PF08599">
    <property type="entry name" value="Nbs1_C"/>
    <property type="match status" value="1"/>
</dbReference>
<dbReference type="RefSeq" id="XP_030831482.1">
    <property type="nucleotide sequence ID" value="XM_030975622.1"/>
</dbReference>
<organism evidence="13 14">
    <name type="scientific">Strongylocentrotus purpuratus</name>
    <name type="common">Purple sea urchin</name>
    <dbReference type="NCBI Taxonomy" id="7668"/>
    <lineage>
        <taxon>Eukaryota</taxon>
        <taxon>Metazoa</taxon>
        <taxon>Echinodermata</taxon>
        <taxon>Eleutherozoa</taxon>
        <taxon>Echinozoa</taxon>
        <taxon>Echinoidea</taxon>
        <taxon>Euechinoidea</taxon>
        <taxon>Echinacea</taxon>
        <taxon>Camarodonta</taxon>
        <taxon>Echinidea</taxon>
        <taxon>Strongylocentrotidae</taxon>
        <taxon>Strongylocentrotus</taxon>
    </lineage>
</organism>
<dbReference type="Proteomes" id="UP000007110">
    <property type="component" value="Unassembled WGS sequence"/>
</dbReference>
<dbReference type="GO" id="GO:0051321">
    <property type="term" value="P:meiotic cell cycle"/>
    <property type="evidence" value="ECO:0007669"/>
    <property type="project" value="UniProtKB-KW"/>
</dbReference>
<reference evidence="14" key="1">
    <citation type="submission" date="2015-02" db="EMBL/GenBank/DDBJ databases">
        <title>Genome sequencing for Strongylocentrotus purpuratus.</title>
        <authorList>
            <person name="Murali S."/>
            <person name="Liu Y."/>
            <person name="Vee V."/>
            <person name="English A."/>
            <person name="Wang M."/>
            <person name="Skinner E."/>
            <person name="Han Y."/>
            <person name="Muzny D.M."/>
            <person name="Worley K.C."/>
            <person name="Gibbs R.A."/>
        </authorList>
    </citation>
    <scope>NUCLEOTIDE SEQUENCE</scope>
</reference>
<evidence type="ECO:0000256" key="3">
    <source>
        <dbReference type="ARBA" id="ARBA00020013"/>
    </source>
</evidence>
<feature type="compositionally biased region" description="Basic and acidic residues" evidence="11">
    <location>
        <begin position="434"/>
        <end position="445"/>
    </location>
</feature>
<dbReference type="SMART" id="SM01348">
    <property type="entry name" value="Nbs1_C"/>
    <property type="match status" value="1"/>
</dbReference>
<dbReference type="GO" id="GO:0006302">
    <property type="term" value="P:double-strand break repair"/>
    <property type="evidence" value="ECO:0007669"/>
    <property type="project" value="InterPro"/>
</dbReference>
<evidence type="ECO:0000256" key="4">
    <source>
        <dbReference type="ARBA" id="ARBA00022454"/>
    </source>
</evidence>
<dbReference type="SUPFAM" id="SSF52113">
    <property type="entry name" value="BRCT domain"/>
    <property type="match status" value="1"/>
</dbReference>
<evidence type="ECO:0000313" key="14">
    <source>
        <dbReference type="Proteomes" id="UP000007110"/>
    </source>
</evidence>
<feature type="compositionally biased region" description="Basic and acidic residues" evidence="11">
    <location>
        <begin position="368"/>
        <end position="381"/>
    </location>
</feature>
<feature type="compositionally biased region" description="Acidic residues" evidence="11">
    <location>
        <begin position="601"/>
        <end position="613"/>
    </location>
</feature>
<dbReference type="AlphaFoldDB" id="A0A7M7N742"/>
<evidence type="ECO:0000313" key="13">
    <source>
        <dbReference type="EnsemblMetazoa" id="XP_030831482"/>
    </source>
</evidence>
<dbReference type="CTD" id="4683"/>
<dbReference type="Gene3D" id="2.60.200.20">
    <property type="match status" value="1"/>
</dbReference>
<dbReference type="GO" id="GO:0016605">
    <property type="term" value="C:PML body"/>
    <property type="evidence" value="ECO:0007669"/>
    <property type="project" value="UniProtKB-SubCell"/>
</dbReference>
<feature type="compositionally biased region" description="Basic and acidic residues" evidence="11">
    <location>
        <begin position="454"/>
        <end position="488"/>
    </location>
</feature>
<dbReference type="FunFam" id="2.60.200.20:FF:000017">
    <property type="entry name" value="Nibrin"/>
    <property type="match status" value="1"/>
</dbReference>
<comment type="subcellular location">
    <subcellularLocation>
        <location evidence="1">Chromosome</location>
    </subcellularLocation>
    <subcellularLocation>
        <location evidence="2">Nucleus</location>
        <location evidence="2">PML body</location>
    </subcellularLocation>
</comment>
<dbReference type="Gene3D" id="3.40.50.10980">
    <property type="entry name" value="Nibrin, BRCT2 domain"/>
    <property type="match status" value="1"/>
</dbReference>
<reference evidence="13" key="2">
    <citation type="submission" date="2021-01" db="UniProtKB">
        <authorList>
            <consortium name="EnsemblMetazoa"/>
        </authorList>
    </citation>
    <scope>IDENTIFICATION</scope>
</reference>
<evidence type="ECO:0000256" key="5">
    <source>
        <dbReference type="ARBA" id="ARBA00022763"/>
    </source>
</evidence>
<evidence type="ECO:0000256" key="7">
    <source>
        <dbReference type="ARBA" id="ARBA00023242"/>
    </source>
</evidence>
<dbReference type="InterPro" id="IPR032429">
    <property type="entry name" value="Nibrin_BRCT2"/>
</dbReference>
<keyword evidence="8" id="KW-0469">Meiosis</keyword>
<dbReference type="CDD" id="cd17741">
    <property type="entry name" value="BRCT_nibrin"/>
    <property type="match status" value="1"/>
</dbReference>
<comment type="similarity">
    <text evidence="10">Belongs to the Nibrin family.</text>
</comment>